<dbReference type="AlphaFoldDB" id="A0A1S3ZFC6"/>
<dbReference type="InterPro" id="IPR027124">
    <property type="entry name" value="Swc5/CFDP1/2"/>
</dbReference>
<dbReference type="PaxDb" id="4097-A0A1S3ZFC6"/>
<dbReference type="PANTHER" id="PTHR23227">
    <property type="entry name" value="BUCENTAUR RELATED"/>
    <property type="match status" value="1"/>
</dbReference>
<evidence type="ECO:0000256" key="1">
    <source>
        <dbReference type="SAM" id="MobiDB-lite"/>
    </source>
</evidence>
<dbReference type="RefSeq" id="XP_016463049.1">
    <property type="nucleotide sequence ID" value="XM_016607563.1"/>
</dbReference>
<reference evidence="3" key="2">
    <citation type="submission" date="2025-08" db="UniProtKB">
        <authorList>
            <consortium name="RefSeq"/>
        </authorList>
    </citation>
    <scope>IDENTIFICATION</scope>
    <source>
        <tissue evidence="3">Leaf</tissue>
    </source>
</reference>
<evidence type="ECO:0000313" key="3">
    <source>
        <dbReference type="RefSeq" id="XP_016463049.1"/>
    </source>
</evidence>
<dbReference type="InterPro" id="IPR036691">
    <property type="entry name" value="Endo/exonu/phosph_ase_sf"/>
</dbReference>
<sequence length="305" mass="34600">MDEAEMVMVFLEAHEADYFQNMMSAMSNLFAKAIKIRERVENDFNGYIGANARGSDDVHDGFGFGNKNEGGTSQLDFARTFDLVIANSSFPKREEHLVTFRNSMGKTQIDYLLYRKCGKGLYTDSKVIPSEHLTTQHRLLVMDKEIKKSRRKRVVCRKPKIKWGNLTEDKAQELGEKLLAMRVWMSREDESSMWITTVNCIREAAREVLGVTKGFPGGHKGDWWWNGEVQGKVKTKKAAYLKLMGSTNEEERRTYQECYKKAKKEAKVAVTTAKNASFAVCTRSSGERRGQEVVPIGQGEGEEGP</sequence>
<organism evidence="2 3">
    <name type="scientific">Nicotiana tabacum</name>
    <name type="common">Common tobacco</name>
    <dbReference type="NCBI Taxonomy" id="4097"/>
    <lineage>
        <taxon>Eukaryota</taxon>
        <taxon>Viridiplantae</taxon>
        <taxon>Streptophyta</taxon>
        <taxon>Embryophyta</taxon>
        <taxon>Tracheophyta</taxon>
        <taxon>Spermatophyta</taxon>
        <taxon>Magnoliopsida</taxon>
        <taxon>eudicotyledons</taxon>
        <taxon>Gunneridae</taxon>
        <taxon>Pentapetalae</taxon>
        <taxon>asterids</taxon>
        <taxon>lamiids</taxon>
        <taxon>Solanales</taxon>
        <taxon>Solanaceae</taxon>
        <taxon>Nicotianoideae</taxon>
        <taxon>Nicotianeae</taxon>
        <taxon>Nicotiana</taxon>
    </lineage>
</organism>
<evidence type="ECO:0000313" key="2">
    <source>
        <dbReference type="Proteomes" id="UP000790787"/>
    </source>
</evidence>
<proteinExistence type="predicted"/>
<accession>A0A1S3ZFC6</accession>
<dbReference type="Gene3D" id="3.60.10.10">
    <property type="entry name" value="Endonuclease/exonuclease/phosphatase"/>
    <property type="match status" value="1"/>
</dbReference>
<gene>
    <name evidence="3" type="primary">LOC107786127</name>
</gene>
<protein>
    <submittedName>
        <fullName evidence="3">Uncharacterized protein LOC107786127</fullName>
    </submittedName>
</protein>
<dbReference type="PANTHER" id="PTHR23227:SF67">
    <property type="entry name" value="CRANIOFACIAL DEVELOPMENT PROTEIN 2-LIKE"/>
    <property type="match status" value="1"/>
</dbReference>
<name>A0A1S3ZFC6_TOBAC</name>
<dbReference type="Proteomes" id="UP000790787">
    <property type="component" value="Chromosome 2"/>
</dbReference>
<dbReference type="GeneID" id="107786127"/>
<dbReference type="KEGG" id="nta:107786127"/>
<keyword evidence="2" id="KW-1185">Reference proteome</keyword>
<dbReference type="OrthoDB" id="1726353at2759"/>
<dbReference type="STRING" id="4097.A0A1S3ZFC6"/>
<feature type="region of interest" description="Disordered" evidence="1">
    <location>
        <begin position="281"/>
        <end position="305"/>
    </location>
</feature>
<reference evidence="2" key="1">
    <citation type="journal article" date="2014" name="Nat. Commun.">
        <title>The tobacco genome sequence and its comparison with those of tomato and potato.</title>
        <authorList>
            <person name="Sierro N."/>
            <person name="Battey J.N."/>
            <person name="Ouadi S."/>
            <person name="Bakaher N."/>
            <person name="Bovet L."/>
            <person name="Willig A."/>
            <person name="Goepfert S."/>
            <person name="Peitsch M.C."/>
            <person name="Ivanov N.V."/>
        </authorList>
    </citation>
    <scope>NUCLEOTIDE SEQUENCE [LARGE SCALE GENOMIC DNA]</scope>
</reference>